<evidence type="ECO:0000256" key="2">
    <source>
        <dbReference type="SAM" id="Phobius"/>
    </source>
</evidence>
<dbReference type="EMBL" id="CP126114">
    <property type="protein sequence ID" value="WHY86079.1"/>
    <property type="molecule type" value="Genomic_DNA"/>
</dbReference>
<sequence length="202" mass="23523">MYKKYLKRLFDIVFSLALLPFLLPVIAICVLFIKIEDKGPVFYLGKRLGKDQKPFKMYKLRSMKVNAPDIRNEDGSTFNSEDDPRLTKVGKFIRKTSLDELPQIINVLIGDMSFIGPRPDLLEALDFYNEEEIHKLDVRPGITGYNQAYFRNSIAQSEKFRNDIFYVNNISAILDIRIIIATIINVIRRKNINIKNEEIFKN</sequence>
<keyword evidence="2" id="KW-0812">Transmembrane</keyword>
<proteinExistence type="inferred from homology"/>
<dbReference type="RefSeq" id="WP_066093611.1">
    <property type="nucleotide sequence ID" value="NZ_CP126114.1"/>
</dbReference>
<accession>A0AA95MPN7</accession>
<evidence type="ECO:0000259" key="3">
    <source>
        <dbReference type="Pfam" id="PF02397"/>
    </source>
</evidence>
<dbReference type="AlphaFoldDB" id="A0AA95MPN7"/>
<dbReference type="Pfam" id="PF02397">
    <property type="entry name" value="Bac_transf"/>
    <property type="match status" value="1"/>
</dbReference>
<reference evidence="4" key="1">
    <citation type="submission" date="2023-05" db="EMBL/GenBank/DDBJ databases">
        <title>Comparative genomics of Bacillaceae isolates and their secondary metabolite potential.</title>
        <authorList>
            <person name="Song L."/>
            <person name="Nielsen L.J."/>
            <person name="Mohite O."/>
            <person name="Xu X."/>
            <person name="Weber T."/>
            <person name="Kovacs A.T."/>
        </authorList>
    </citation>
    <scope>NUCLEOTIDE SEQUENCE</scope>
    <source>
        <strain evidence="4">XLM17</strain>
    </source>
</reference>
<dbReference type="PANTHER" id="PTHR30576">
    <property type="entry name" value="COLANIC BIOSYNTHESIS UDP-GLUCOSE LIPID CARRIER TRANSFERASE"/>
    <property type="match status" value="1"/>
</dbReference>
<comment type="similarity">
    <text evidence="1">Belongs to the bacterial sugar transferase family.</text>
</comment>
<keyword evidence="2" id="KW-1133">Transmembrane helix</keyword>
<evidence type="ECO:0000256" key="1">
    <source>
        <dbReference type="ARBA" id="ARBA00006464"/>
    </source>
</evidence>
<dbReference type="GO" id="GO:0016780">
    <property type="term" value="F:phosphotransferase activity, for other substituted phosphate groups"/>
    <property type="evidence" value="ECO:0007669"/>
    <property type="project" value="TreeGrafter"/>
</dbReference>
<feature type="transmembrane region" description="Helical" evidence="2">
    <location>
        <begin position="164"/>
        <end position="187"/>
    </location>
</feature>
<name>A0AA95MPN7_9BACI</name>
<feature type="transmembrane region" description="Helical" evidence="2">
    <location>
        <begin position="12"/>
        <end position="33"/>
    </location>
</feature>
<evidence type="ECO:0000313" key="5">
    <source>
        <dbReference type="Proteomes" id="UP001178288"/>
    </source>
</evidence>
<keyword evidence="5" id="KW-1185">Reference proteome</keyword>
<organism evidence="4 5">
    <name type="scientific">Neobacillus novalis</name>
    <dbReference type="NCBI Taxonomy" id="220687"/>
    <lineage>
        <taxon>Bacteria</taxon>
        <taxon>Bacillati</taxon>
        <taxon>Bacillota</taxon>
        <taxon>Bacilli</taxon>
        <taxon>Bacillales</taxon>
        <taxon>Bacillaceae</taxon>
        <taxon>Neobacillus</taxon>
    </lineage>
</organism>
<gene>
    <name evidence="4" type="ORF">QNH39_26485</name>
</gene>
<dbReference type="PANTHER" id="PTHR30576:SF0">
    <property type="entry name" value="UNDECAPRENYL-PHOSPHATE N-ACETYLGALACTOSAMINYL 1-PHOSPHATE TRANSFERASE-RELATED"/>
    <property type="match status" value="1"/>
</dbReference>
<keyword evidence="4" id="KW-0808">Transferase</keyword>
<protein>
    <submittedName>
        <fullName evidence="4">Sugar transferase</fullName>
        <ecNumber evidence="4">2.7.8.-</ecNumber>
    </submittedName>
</protein>
<dbReference type="EC" id="2.7.8.-" evidence="4"/>
<dbReference type="InterPro" id="IPR003362">
    <property type="entry name" value="Bact_transf"/>
</dbReference>
<keyword evidence="2" id="KW-0472">Membrane</keyword>
<dbReference type="Proteomes" id="UP001178288">
    <property type="component" value="Chromosome"/>
</dbReference>
<evidence type="ECO:0000313" key="4">
    <source>
        <dbReference type="EMBL" id="WHY86079.1"/>
    </source>
</evidence>
<feature type="domain" description="Bacterial sugar transferase" evidence="3">
    <location>
        <begin position="7"/>
        <end position="187"/>
    </location>
</feature>
<dbReference type="KEGG" id="nnv:QNH39_26485"/>